<dbReference type="RefSeq" id="WP_163205732.1">
    <property type="nucleotide sequence ID" value="NZ_JAAGWG010000017.1"/>
</dbReference>
<organism evidence="2 3">
    <name type="scientific">Blastococcus saxobsidens</name>
    <dbReference type="NCBI Taxonomy" id="138336"/>
    <lineage>
        <taxon>Bacteria</taxon>
        <taxon>Bacillati</taxon>
        <taxon>Actinomycetota</taxon>
        <taxon>Actinomycetes</taxon>
        <taxon>Geodermatophilales</taxon>
        <taxon>Geodermatophilaceae</taxon>
        <taxon>Blastococcus</taxon>
    </lineage>
</organism>
<dbReference type="Proteomes" id="UP000479241">
    <property type="component" value="Unassembled WGS sequence"/>
</dbReference>
<dbReference type="Gene3D" id="3.40.960.10">
    <property type="entry name" value="VSR Endonuclease"/>
    <property type="match status" value="1"/>
</dbReference>
<evidence type="ECO:0000313" key="3">
    <source>
        <dbReference type="Proteomes" id="UP000479241"/>
    </source>
</evidence>
<evidence type="ECO:0000313" key="2">
    <source>
        <dbReference type="EMBL" id="NEK86595.1"/>
    </source>
</evidence>
<evidence type="ECO:0000259" key="1">
    <source>
        <dbReference type="Pfam" id="PF04480"/>
    </source>
</evidence>
<proteinExistence type="predicted"/>
<dbReference type="EMBL" id="JAAGWG010000017">
    <property type="protein sequence ID" value="NEK86595.1"/>
    <property type="molecule type" value="Genomic_DNA"/>
</dbReference>
<comment type="caution">
    <text evidence="2">The sequence shown here is derived from an EMBL/GenBank/DDBJ whole genome shotgun (WGS) entry which is preliminary data.</text>
</comment>
<dbReference type="InterPro" id="IPR007569">
    <property type="entry name" value="DUF559"/>
</dbReference>
<feature type="domain" description="DUF559" evidence="1">
    <location>
        <begin position="242"/>
        <end position="300"/>
    </location>
</feature>
<gene>
    <name evidence="2" type="ORF">GCU60_12650</name>
</gene>
<accession>A0A6L9W3E1</accession>
<protein>
    <submittedName>
        <fullName evidence="2">DUF559 domain-containing protein</fullName>
    </submittedName>
</protein>
<sequence>MHRLPTLLPDGVARRADVVRASSSSSVARWLRRGDLVQPHPGVLVLPDRSGEWGIRSRAASLWAEGPLSHLSAVTACGMADPQPGPVHVTVPYERSPERRPDVVAHRTTRTIVTVRRGEVDIIEPVRSLVDAWAYAHSPGRNPRSRQQAPVVRQALIEGVRRRDVPAAALRRESDRRPRHPGRSPLLALLDLLADGCESELEIWGAVRVLPGPPDVPPPVRQHRVRLESGSWVRLDAAWPWARVAVELDGAAFHGSREARERDLRRDTALATLGRVVLRFSYARSMTDPAGCRREIVAVVRSRLVQ</sequence>
<reference evidence="2 3" key="1">
    <citation type="submission" date="2019-12" db="EMBL/GenBank/DDBJ databases">
        <title>the WGS of Blastococcus saxobsidens 67B17.</title>
        <authorList>
            <person name="Jiang Z."/>
        </authorList>
    </citation>
    <scope>NUCLEOTIDE SEQUENCE [LARGE SCALE GENOMIC DNA]</scope>
    <source>
        <strain evidence="2 3">67B17</strain>
    </source>
</reference>
<name>A0A6L9W3E1_9ACTN</name>
<dbReference type="Pfam" id="PF04480">
    <property type="entry name" value="DUF559"/>
    <property type="match status" value="1"/>
</dbReference>
<dbReference type="AlphaFoldDB" id="A0A6L9W3E1"/>